<name>A0A1I7CBN4_9BACT</name>
<dbReference type="STRING" id="305507.SAMN04489724_3043"/>
<reference evidence="2" key="1">
    <citation type="submission" date="2016-10" db="EMBL/GenBank/DDBJ databases">
        <authorList>
            <person name="Varghese N."/>
            <person name="Submissions S."/>
        </authorList>
    </citation>
    <scope>NUCLEOTIDE SEQUENCE [LARGE SCALE GENOMIC DNA]</scope>
    <source>
        <strain evidence="2">DSM 23445</strain>
    </source>
</reference>
<evidence type="ECO:0000313" key="2">
    <source>
        <dbReference type="Proteomes" id="UP000199673"/>
    </source>
</evidence>
<keyword evidence="2" id="KW-1185">Reference proteome</keyword>
<organism evidence="1 2">
    <name type="scientific">Algoriphagus locisalis</name>
    <dbReference type="NCBI Taxonomy" id="305507"/>
    <lineage>
        <taxon>Bacteria</taxon>
        <taxon>Pseudomonadati</taxon>
        <taxon>Bacteroidota</taxon>
        <taxon>Cytophagia</taxon>
        <taxon>Cytophagales</taxon>
        <taxon>Cyclobacteriaceae</taxon>
        <taxon>Algoriphagus</taxon>
    </lineage>
</organism>
<evidence type="ECO:0000313" key="1">
    <source>
        <dbReference type="EMBL" id="SFT96835.1"/>
    </source>
</evidence>
<gene>
    <name evidence="1" type="ORF">SAMN04489724_3043</name>
</gene>
<protein>
    <submittedName>
        <fullName evidence="1">Uncharacterized protein</fullName>
    </submittedName>
</protein>
<sequence length="44" mass="4864">MLIILGGMIAKSMFDQVHFLNVTTPYLDTATFVLLTEDVINCCA</sequence>
<accession>A0A1I7CBN4</accession>
<dbReference type="EMBL" id="FPBF01000004">
    <property type="protein sequence ID" value="SFT96835.1"/>
    <property type="molecule type" value="Genomic_DNA"/>
</dbReference>
<dbReference type="AlphaFoldDB" id="A0A1I7CBN4"/>
<dbReference type="Proteomes" id="UP000199673">
    <property type="component" value="Unassembled WGS sequence"/>
</dbReference>
<proteinExistence type="predicted"/>